<dbReference type="OrthoDB" id="9778690at2"/>
<dbReference type="InterPro" id="IPR050091">
    <property type="entry name" value="PKS_NRPS_Biosynth_Enz"/>
</dbReference>
<evidence type="ECO:0000259" key="5">
    <source>
        <dbReference type="PROSITE" id="PS52004"/>
    </source>
</evidence>
<evidence type="ECO:0000256" key="3">
    <source>
        <dbReference type="RuleBase" id="RU003694"/>
    </source>
</evidence>
<evidence type="ECO:0000313" key="7">
    <source>
        <dbReference type="Proteomes" id="UP000460272"/>
    </source>
</evidence>
<keyword evidence="3" id="KW-0808">Transferase</keyword>
<evidence type="ECO:0000256" key="4">
    <source>
        <dbReference type="SAM" id="MobiDB-lite"/>
    </source>
</evidence>
<evidence type="ECO:0000256" key="2">
    <source>
        <dbReference type="ARBA" id="ARBA00022553"/>
    </source>
</evidence>
<protein>
    <submittedName>
        <fullName evidence="6">Polyketide synthase</fullName>
    </submittedName>
</protein>
<sequence>MHVPGEAGPGTGHAVAIVGAALRFPGASDPSSFFELTVAGRRMFRDRAALLDDESGTPERVDELPRGITARHALAAETAADALADVPGAGRDVAPERIGVFIADIPEPGTADVRDWVRGQLGLLAGGPGAGLPGSRRDALGGHDGGLKSAGTSVHDLIFGTIGLMGRRHPAAAVNGTKSPGMALRGTTLKAAGRDGAEADVAGPDGFNCSLRAVTAACDALNSGEFDLVLAGGVATGVGVWGERPGAGPAVEQVRVYDASPTGTLPGEGCGFVALVRAADARVAEVPCYAEIVGWHAASATASPRAELPAAYLRAGVDPADIQFVEGHGAATAADDQAELTALLEVLGSRAPGSGYRCALGSVSANIGDTRAAAGVAALLKVAFAMTADVIPPSTGCVRPNPLLRGDAVPFRFLECPEQWPQTPVQFAAVNTLGTAPHPDAPRSGAVHVVLRRDRDPARRPGRRRKPVVLPAAAAGASPASGSG</sequence>
<gene>
    <name evidence="6" type="ORF">EAS64_18965</name>
</gene>
<dbReference type="InterPro" id="IPR014031">
    <property type="entry name" value="Ketoacyl_synth_C"/>
</dbReference>
<feature type="domain" description="Ketosynthase family 3 (KS3)" evidence="5">
    <location>
        <begin position="12"/>
        <end position="446"/>
    </location>
</feature>
<dbReference type="Pfam" id="PF00109">
    <property type="entry name" value="ketoacyl-synt"/>
    <property type="match status" value="1"/>
</dbReference>
<dbReference type="EMBL" id="RPFW01000003">
    <property type="protein sequence ID" value="TVZ04447.1"/>
    <property type="molecule type" value="Genomic_DNA"/>
</dbReference>
<accession>A0A6P2C0G9</accession>
<dbReference type="GO" id="GO:0004312">
    <property type="term" value="F:fatty acid synthase activity"/>
    <property type="evidence" value="ECO:0007669"/>
    <property type="project" value="TreeGrafter"/>
</dbReference>
<feature type="compositionally biased region" description="Low complexity" evidence="4">
    <location>
        <begin position="468"/>
        <end position="484"/>
    </location>
</feature>
<evidence type="ECO:0000313" key="6">
    <source>
        <dbReference type="EMBL" id="TVZ04447.1"/>
    </source>
</evidence>
<organism evidence="6 7">
    <name type="scientific">Trebonia kvetii</name>
    <dbReference type="NCBI Taxonomy" id="2480626"/>
    <lineage>
        <taxon>Bacteria</taxon>
        <taxon>Bacillati</taxon>
        <taxon>Actinomycetota</taxon>
        <taxon>Actinomycetes</taxon>
        <taxon>Streptosporangiales</taxon>
        <taxon>Treboniaceae</taxon>
        <taxon>Trebonia</taxon>
    </lineage>
</organism>
<dbReference type="GO" id="GO:0006633">
    <property type="term" value="P:fatty acid biosynthetic process"/>
    <property type="evidence" value="ECO:0007669"/>
    <property type="project" value="TreeGrafter"/>
</dbReference>
<dbReference type="GO" id="GO:0005737">
    <property type="term" value="C:cytoplasm"/>
    <property type="evidence" value="ECO:0007669"/>
    <property type="project" value="TreeGrafter"/>
</dbReference>
<evidence type="ECO:0000256" key="1">
    <source>
        <dbReference type="ARBA" id="ARBA00022450"/>
    </source>
</evidence>
<dbReference type="PROSITE" id="PS52004">
    <property type="entry name" value="KS3_2"/>
    <property type="match status" value="1"/>
</dbReference>
<dbReference type="Pfam" id="PF02801">
    <property type="entry name" value="Ketoacyl-synt_C"/>
    <property type="match status" value="1"/>
</dbReference>
<dbReference type="Gene3D" id="3.40.47.10">
    <property type="match status" value="2"/>
</dbReference>
<dbReference type="InterPro" id="IPR016039">
    <property type="entry name" value="Thiolase-like"/>
</dbReference>
<dbReference type="RefSeq" id="WP_145854416.1">
    <property type="nucleotide sequence ID" value="NZ_RPFW01000003.1"/>
</dbReference>
<dbReference type="SUPFAM" id="SSF53901">
    <property type="entry name" value="Thiolase-like"/>
    <property type="match status" value="2"/>
</dbReference>
<proteinExistence type="inferred from homology"/>
<dbReference type="PANTHER" id="PTHR43775">
    <property type="entry name" value="FATTY ACID SYNTHASE"/>
    <property type="match status" value="1"/>
</dbReference>
<comment type="similarity">
    <text evidence="3">Belongs to the thiolase-like superfamily. Beta-ketoacyl-ACP synthases family.</text>
</comment>
<dbReference type="GO" id="GO:0005886">
    <property type="term" value="C:plasma membrane"/>
    <property type="evidence" value="ECO:0007669"/>
    <property type="project" value="TreeGrafter"/>
</dbReference>
<dbReference type="Proteomes" id="UP000460272">
    <property type="component" value="Unassembled WGS sequence"/>
</dbReference>
<dbReference type="SMART" id="SM00825">
    <property type="entry name" value="PKS_KS"/>
    <property type="match status" value="1"/>
</dbReference>
<keyword evidence="2" id="KW-0597">Phosphoprotein</keyword>
<dbReference type="GO" id="GO:0071770">
    <property type="term" value="P:DIM/DIP cell wall layer assembly"/>
    <property type="evidence" value="ECO:0007669"/>
    <property type="project" value="TreeGrafter"/>
</dbReference>
<comment type="caution">
    <text evidence="6">The sequence shown here is derived from an EMBL/GenBank/DDBJ whole genome shotgun (WGS) entry which is preliminary data.</text>
</comment>
<dbReference type="AlphaFoldDB" id="A0A6P2C0G9"/>
<keyword evidence="7" id="KW-1185">Reference proteome</keyword>
<keyword evidence="1" id="KW-0596">Phosphopantetheine</keyword>
<dbReference type="InterPro" id="IPR020841">
    <property type="entry name" value="PKS_Beta-ketoAc_synthase_dom"/>
</dbReference>
<dbReference type="CDD" id="cd00833">
    <property type="entry name" value="PKS"/>
    <property type="match status" value="1"/>
</dbReference>
<dbReference type="InterPro" id="IPR014030">
    <property type="entry name" value="Ketoacyl_synth_N"/>
</dbReference>
<reference evidence="6 7" key="1">
    <citation type="submission" date="2018-11" db="EMBL/GenBank/DDBJ databases">
        <title>Trebonia kvetii gen.nov., sp.nov., a novel acidophilic actinobacterium, and proposal of the new actinobacterial family Treboniaceae fam. nov.</title>
        <authorList>
            <person name="Rapoport D."/>
            <person name="Sagova-Mareckova M."/>
            <person name="Sedlacek I."/>
            <person name="Provaznik J."/>
            <person name="Kralova S."/>
            <person name="Pavlinic D."/>
            <person name="Benes V."/>
            <person name="Kopecky J."/>
        </authorList>
    </citation>
    <scope>NUCLEOTIDE SEQUENCE [LARGE SCALE GENOMIC DNA]</scope>
    <source>
        <strain evidence="6 7">15Tr583</strain>
    </source>
</reference>
<dbReference type="PANTHER" id="PTHR43775:SF37">
    <property type="entry name" value="SI:DKEY-61P9.11"/>
    <property type="match status" value="1"/>
</dbReference>
<name>A0A6P2C0G9_9ACTN</name>
<feature type="region of interest" description="Disordered" evidence="4">
    <location>
        <begin position="452"/>
        <end position="484"/>
    </location>
</feature>